<keyword evidence="1" id="KW-0472">Membrane</keyword>
<dbReference type="InterPro" id="IPR047789">
    <property type="entry name" value="CU044_5270-like"/>
</dbReference>
<evidence type="ECO:0000256" key="1">
    <source>
        <dbReference type="SAM" id="Phobius"/>
    </source>
</evidence>
<keyword evidence="1" id="KW-0812">Transmembrane</keyword>
<dbReference type="EMBL" id="BMUL01000008">
    <property type="protein sequence ID" value="GHA89251.1"/>
    <property type="molecule type" value="Genomic_DNA"/>
</dbReference>
<evidence type="ECO:0000313" key="3">
    <source>
        <dbReference type="Proteomes" id="UP000644020"/>
    </source>
</evidence>
<keyword evidence="1" id="KW-1133">Transmembrane helix</keyword>
<comment type="caution">
    <text evidence="2">The sequence shown here is derived from an EMBL/GenBank/DDBJ whole genome shotgun (WGS) entry which is preliminary data.</text>
</comment>
<gene>
    <name evidence="2" type="ORF">GCM10010305_36180</name>
</gene>
<dbReference type="AlphaFoldDB" id="A0A918T4B5"/>
<dbReference type="RefSeq" id="WP_189978495.1">
    <property type="nucleotide sequence ID" value="NZ_BMUL01000008.1"/>
</dbReference>
<dbReference type="Proteomes" id="UP000644020">
    <property type="component" value="Unassembled WGS sequence"/>
</dbReference>
<proteinExistence type="predicted"/>
<dbReference type="NCBIfam" id="NF038083">
    <property type="entry name" value="CU044_5270_fam"/>
    <property type="match status" value="1"/>
</dbReference>
<evidence type="ECO:0000313" key="2">
    <source>
        <dbReference type="EMBL" id="GHA89251.1"/>
    </source>
</evidence>
<reference evidence="2" key="1">
    <citation type="journal article" date="2014" name="Int. J. Syst. Evol. Microbiol.">
        <title>Complete genome sequence of Corynebacterium casei LMG S-19264T (=DSM 44701T), isolated from a smear-ripened cheese.</title>
        <authorList>
            <consortium name="US DOE Joint Genome Institute (JGI-PGF)"/>
            <person name="Walter F."/>
            <person name="Albersmeier A."/>
            <person name="Kalinowski J."/>
            <person name="Ruckert C."/>
        </authorList>
    </citation>
    <scope>NUCLEOTIDE SEQUENCE</scope>
    <source>
        <strain evidence="2">JCM 4518</strain>
    </source>
</reference>
<feature type="transmembrane region" description="Helical" evidence="1">
    <location>
        <begin position="66"/>
        <end position="86"/>
    </location>
</feature>
<protein>
    <recommendedName>
        <fullName evidence="4">CU044_5270 family protein</fullName>
    </recommendedName>
</protein>
<organism evidence="2 3">
    <name type="scientific">Streptomyces termitum</name>
    <dbReference type="NCBI Taxonomy" id="67368"/>
    <lineage>
        <taxon>Bacteria</taxon>
        <taxon>Bacillati</taxon>
        <taxon>Actinomycetota</taxon>
        <taxon>Actinomycetes</taxon>
        <taxon>Kitasatosporales</taxon>
        <taxon>Streptomycetaceae</taxon>
        <taxon>Streptomyces</taxon>
    </lineage>
</organism>
<reference evidence="2" key="2">
    <citation type="submission" date="2020-09" db="EMBL/GenBank/DDBJ databases">
        <authorList>
            <person name="Sun Q."/>
            <person name="Ohkuma M."/>
        </authorList>
    </citation>
    <scope>NUCLEOTIDE SEQUENCE</scope>
    <source>
        <strain evidence="2">JCM 4518</strain>
    </source>
</reference>
<accession>A0A918T4B5</accession>
<sequence length="355" mass="38068">MIRNFRRAQEPLDHAELARLLPAPGDPDLRPDRRLALEEHLMQQIQHAPAPAPEAPRPARPRRRTLLVALPVAAAAVAGVLAFQLLGSASHDGTAAPLTRVPAPVVRIEAGSAEKLDATIRQISTAAARQREPKVGPGQFLYVKSQVSYLVTEVDFDKNTETAFVQELHPREVWKSRDGSRGYLIEPGNSPAGGEPLDTDVPSHINAPSYDLLRTLPTDPDALLAKIYAEGEGKGRNRYQQAFTTIGDLVGEQAPPAGLASALYRAAAKIPGVVVVEHAKDAAGRDGLAVARTDETAGERTELIFDRRSFTYLGQRTIQVEEVKGLKPGTVTGRTAVIERGVADVLGNRPGTGGA</sequence>
<keyword evidence="3" id="KW-1185">Reference proteome</keyword>
<name>A0A918T4B5_9ACTN</name>
<evidence type="ECO:0008006" key="4">
    <source>
        <dbReference type="Google" id="ProtNLM"/>
    </source>
</evidence>